<protein>
    <submittedName>
        <fullName evidence="3">Uncharacterized protein</fullName>
    </submittedName>
</protein>
<keyword evidence="2" id="KW-0812">Transmembrane</keyword>
<dbReference type="AlphaFoldDB" id="A0A8D8W1Q7"/>
<evidence type="ECO:0000256" key="1">
    <source>
        <dbReference type="SAM" id="MobiDB-lite"/>
    </source>
</evidence>
<sequence>MGAGWMIGTSRFFSCCYKSRNSEHSHQGQKHNEKAHPQNPHQIPKTLPAIINKALKNWTKDTKAGGRFYTEKRRWRRRRKKDRGENVREEGKREIINFQQNKVIPSGTVKKRKCFRLRYSFFLFFPFLFFFSLFPRFSASKPCRVLTF</sequence>
<accession>A0A8D8W1Q7</accession>
<reference evidence="3" key="1">
    <citation type="submission" date="2021-05" db="EMBL/GenBank/DDBJ databases">
        <authorList>
            <person name="Alioto T."/>
            <person name="Alioto T."/>
            <person name="Gomez Garrido J."/>
        </authorList>
    </citation>
    <scope>NUCLEOTIDE SEQUENCE</scope>
</reference>
<dbReference type="EMBL" id="HBUF01129473">
    <property type="protein sequence ID" value="CAG6643862.1"/>
    <property type="molecule type" value="Transcribed_RNA"/>
</dbReference>
<feature type="transmembrane region" description="Helical" evidence="2">
    <location>
        <begin position="119"/>
        <end position="138"/>
    </location>
</feature>
<keyword evidence="2" id="KW-0472">Membrane</keyword>
<keyword evidence="2" id="KW-1133">Transmembrane helix</keyword>
<proteinExistence type="predicted"/>
<name>A0A8D8W1Q7_9HEMI</name>
<feature type="region of interest" description="Disordered" evidence="1">
    <location>
        <begin position="22"/>
        <end position="42"/>
    </location>
</feature>
<feature type="compositionally biased region" description="Basic and acidic residues" evidence="1">
    <location>
        <begin position="22"/>
        <end position="36"/>
    </location>
</feature>
<evidence type="ECO:0000256" key="2">
    <source>
        <dbReference type="SAM" id="Phobius"/>
    </source>
</evidence>
<organism evidence="3">
    <name type="scientific">Cacopsylla melanoneura</name>
    <dbReference type="NCBI Taxonomy" id="428564"/>
    <lineage>
        <taxon>Eukaryota</taxon>
        <taxon>Metazoa</taxon>
        <taxon>Ecdysozoa</taxon>
        <taxon>Arthropoda</taxon>
        <taxon>Hexapoda</taxon>
        <taxon>Insecta</taxon>
        <taxon>Pterygota</taxon>
        <taxon>Neoptera</taxon>
        <taxon>Paraneoptera</taxon>
        <taxon>Hemiptera</taxon>
        <taxon>Sternorrhyncha</taxon>
        <taxon>Psylloidea</taxon>
        <taxon>Psyllidae</taxon>
        <taxon>Psyllinae</taxon>
        <taxon>Cacopsylla</taxon>
    </lineage>
</organism>
<evidence type="ECO:0000313" key="3">
    <source>
        <dbReference type="EMBL" id="CAG6643862.1"/>
    </source>
</evidence>